<proteinExistence type="inferred from homology"/>
<feature type="binding site" evidence="15">
    <location>
        <position position="571"/>
    </location>
    <ligand>
        <name>Zn(2+)</name>
        <dbReference type="ChEBI" id="CHEBI:29105"/>
        <note>catalytic</note>
    </ligand>
</feature>
<dbReference type="InterPro" id="IPR020617">
    <property type="entry name" value="Thiolase_C"/>
</dbReference>
<dbReference type="InterPro" id="IPR034035">
    <property type="entry name" value="Astacin-like_dom"/>
</dbReference>
<dbReference type="SMART" id="SM00235">
    <property type="entry name" value="ZnMc"/>
    <property type="match status" value="1"/>
</dbReference>
<dbReference type="PROSITE" id="PS00737">
    <property type="entry name" value="THIOLASE_2"/>
    <property type="match status" value="1"/>
</dbReference>
<dbReference type="InterPro" id="IPR035914">
    <property type="entry name" value="Sperma_CUB_dom_sf"/>
</dbReference>
<dbReference type="Pfam" id="PF00108">
    <property type="entry name" value="Thiolase_N"/>
    <property type="match status" value="1"/>
</dbReference>
<evidence type="ECO:0000256" key="6">
    <source>
        <dbReference type="ARBA" id="ARBA00022723"/>
    </source>
</evidence>
<dbReference type="PRINTS" id="PR00480">
    <property type="entry name" value="ASTACIN"/>
</dbReference>
<dbReference type="GO" id="GO:0018996">
    <property type="term" value="P:molting cycle, collagen and cuticulin-based cuticle"/>
    <property type="evidence" value="ECO:0007669"/>
    <property type="project" value="UniProtKB-ARBA"/>
</dbReference>
<name>A0AA36CLY1_9BILA</name>
<dbReference type="InterPro" id="IPR024079">
    <property type="entry name" value="MetalloPept_cat_dom_sf"/>
</dbReference>
<keyword evidence="5" id="KW-0808">Transferase</keyword>
<dbReference type="CDD" id="cd00041">
    <property type="entry name" value="CUB"/>
    <property type="match status" value="1"/>
</dbReference>
<evidence type="ECO:0000313" key="20">
    <source>
        <dbReference type="EMBL" id="CAJ0570381.1"/>
    </source>
</evidence>
<evidence type="ECO:0000256" key="7">
    <source>
        <dbReference type="ARBA" id="ARBA00022801"/>
    </source>
</evidence>
<evidence type="ECO:0000313" key="21">
    <source>
        <dbReference type="Proteomes" id="UP001177023"/>
    </source>
</evidence>
<evidence type="ECO:0000256" key="1">
    <source>
        <dbReference type="ARBA" id="ARBA00005189"/>
    </source>
</evidence>
<dbReference type="GO" id="GO:0004222">
    <property type="term" value="F:metalloendopeptidase activity"/>
    <property type="evidence" value="ECO:0007669"/>
    <property type="project" value="UniProtKB-UniRule"/>
</dbReference>
<dbReference type="PANTHER" id="PTHR18919:SF133">
    <property type="entry name" value="ACETYL-COA C-ACETYLTRANSFERASE"/>
    <property type="match status" value="1"/>
</dbReference>
<feature type="domain" description="Peptidase M12A" evidence="19">
    <location>
        <begin position="480"/>
        <end position="674"/>
    </location>
</feature>
<dbReference type="PANTHER" id="PTHR18919">
    <property type="entry name" value="ACETYL-COA C-ACYLTRANSFERASE"/>
    <property type="match status" value="1"/>
</dbReference>
<keyword evidence="7 15" id="KW-0378">Hydrolase</keyword>
<dbReference type="SMART" id="SM00042">
    <property type="entry name" value="CUB"/>
    <property type="match status" value="1"/>
</dbReference>
<keyword evidence="11" id="KW-1015">Disulfide bond</keyword>
<dbReference type="GO" id="GO:0006508">
    <property type="term" value="P:proteolysis"/>
    <property type="evidence" value="ECO:0007669"/>
    <property type="project" value="UniProtKB-KW"/>
</dbReference>
<dbReference type="PROSITE" id="PS00099">
    <property type="entry name" value="THIOLASE_3"/>
    <property type="match status" value="1"/>
</dbReference>
<evidence type="ECO:0000259" key="18">
    <source>
        <dbReference type="PROSITE" id="PS01180"/>
    </source>
</evidence>
<dbReference type="Proteomes" id="UP001177023">
    <property type="component" value="Unassembled WGS sequence"/>
</dbReference>
<keyword evidence="4 15" id="KW-0645">Protease</keyword>
<evidence type="ECO:0000256" key="2">
    <source>
        <dbReference type="ARBA" id="ARBA00010982"/>
    </source>
</evidence>
<evidence type="ECO:0000256" key="12">
    <source>
        <dbReference type="ARBA" id="ARBA00023180"/>
    </source>
</evidence>
<dbReference type="Pfam" id="PF00431">
    <property type="entry name" value="CUB"/>
    <property type="match status" value="1"/>
</dbReference>
<evidence type="ECO:0000256" key="17">
    <source>
        <dbReference type="SAM" id="MobiDB-lite"/>
    </source>
</evidence>
<dbReference type="AlphaFoldDB" id="A0AA36CLY1"/>
<evidence type="ECO:0000256" key="8">
    <source>
        <dbReference type="ARBA" id="ARBA00022833"/>
    </source>
</evidence>
<evidence type="ECO:0000256" key="5">
    <source>
        <dbReference type="ARBA" id="ARBA00022679"/>
    </source>
</evidence>
<dbReference type="Gene3D" id="3.40.390.10">
    <property type="entry name" value="Collagenase (Catalytic Domain)"/>
    <property type="match status" value="1"/>
</dbReference>
<feature type="non-terminal residue" evidence="20">
    <location>
        <position position="889"/>
    </location>
</feature>
<dbReference type="CDD" id="cd00751">
    <property type="entry name" value="thiolase"/>
    <property type="match status" value="1"/>
</dbReference>
<dbReference type="InterPro" id="IPR020615">
    <property type="entry name" value="Thiolase_acyl_enz_int_AS"/>
</dbReference>
<protein>
    <recommendedName>
        <fullName evidence="16">Metalloendopeptidase</fullName>
        <ecNumber evidence="16">3.4.24.-</ecNumber>
    </recommendedName>
</protein>
<comment type="caution">
    <text evidence="20">The sequence shown here is derived from an EMBL/GenBank/DDBJ whole genome shotgun (WGS) entry which is preliminary data.</text>
</comment>
<evidence type="ECO:0000256" key="3">
    <source>
        <dbReference type="ARBA" id="ARBA00022536"/>
    </source>
</evidence>
<reference evidence="20" key="1">
    <citation type="submission" date="2023-06" db="EMBL/GenBank/DDBJ databases">
        <authorList>
            <person name="Delattre M."/>
        </authorList>
    </citation>
    <scope>NUCLEOTIDE SEQUENCE</scope>
    <source>
        <strain evidence="20">AF72</strain>
    </source>
</reference>
<comment type="pathway">
    <text evidence="1">Lipid metabolism.</text>
</comment>
<accession>A0AA36CLY1</accession>
<dbReference type="InterPro" id="IPR020610">
    <property type="entry name" value="Thiolase_AS"/>
</dbReference>
<dbReference type="InterPro" id="IPR002155">
    <property type="entry name" value="Thiolase"/>
</dbReference>
<evidence type="ECO:0000256" key="15">
    <source>
        <dbReference type="PROSITE-ProRule" id="PRU01211"/>
    </source>
</evidence>
<feature type="active site" evidence="15">
    <location>
        <position position="572"/>
    </location>
</feature>
<feature type="compositionally biased region" description="Basic and acidic residues" evidence="17">
    <location>
        <begin position="849"/>
        <end position="858"/>
    </location>
</feature>
<evidence type="ECO:0000256" key="16">
    <source>
        <dbReference type="RuleBase" id="RU361183"/>
    </source>
</evidence>
<dbReference type="SUPFAM" id="SSF53901">
    <property type="entry name" value="Thiolase-like"/>
    <property type="match status" value="2"/>
</dbReference>
<dbReference type="Pfam" id="PF02803">
    <property type="entry name" value="Thiolase_C"/>
    <property type="match status" value="1"/>
</dbReference>
<dbReference type="InterPro" id="IPR006026">
    <property type="entry name" value="Peptidase_Metallo"/>
</dbReference>
<organism evidence="20 21">
    <name type="scientific">Mesorhabditis spiculigera</name>
    <dbReference type="NCBI Taxonomy" id="96644"/>
    <lineage>
        <taxon>Eukaryota</taxon>
        <taxon>Metazoa</taxon>
        <taxon>Ecdysozoa</taxon>
        <taxon>Nematoda</taxon>
        <taxon>Chromadorea</taxon>
        <taxon>Rhabditida</taxon>
        <taxon>Rhabditina</taxon>
        <taxon>Rhabditomorpha</taxon>
        <taxon>Rhabditoidea</taxon>
        <taxon>Rhabditidae</taxon>
        <taxon>Mesorhabditinae</taxon>
        <taxon>Mesorhabditis</taxon>
    </lineage>
</organism>
<dbReference type="InterPro" id="IPR016039">
    <property type="entry name" value="Thiolase-like"/>
</dbReference>
<dbReference type="InterPro" id="IPR020616">
    <property type="entry name" value="Thiolase_N"/>
</dbReference>
<evidence type="ECO:0000256" key="4">
    <source>
        <dbReference type="ARBA" id="ARBA00022670"/>
    </source>
</evidence>
<keyword evidence="6 15" id="KW-0479">Metal-binding</keyword>
<dbReference type="Gene3D" id="3.40.47.10">
    <property type="match status" value="1"/>
</dbReference>
<keyword evidence="12" id="KW-0325">Glycoprotein</keyword>
<dbReference type="CDD" id="cd04280">
    <property type="entry name" value="ZnMc_astacin_like"/>
    <property type="match status" value="1"/>
</dbReference>
<keyword evidence="9 15" id="KW-0482">Metalloprotease</keyword>
<dbReference type="InterPro" id="IPR000859">
    <property type="entry name" value="CUB_dom"/>
</dbReference>
<dbReference type="EMBL" id="CATQJA010002305">
    <property type="protein sequence ID" value="CAJ0570381.1"/>
    <property type="molecule type" value="Genomic_DNA"/>
</dbReference>
<feature type="domain" description="CUB" evidence="18">
    <location>
        <begin position="708"/>
        <end position="822"/>
    </location>
</feature>
<comment type="cofactor">
    <cofactor evidence="15 16">
        <name>Zn(2+)</name>
        <dbReference type="ChEBI" id="CHEBI:29105"/>
    </cofactor>
    <text evidence="15 16">Binds 1 zinc ion per subunit.</text>
</comment>
<keyword evidence="8 15" id="KW-0862">Zinc</keyword>
<dbReference type="Gene3D" id="2.60.120.290">
    <property type="entry name" value="Spermadhesin, CUB domain"/>
    <property type="match status" value="1"/>
</dbReference>
<dbReference type="Pfam" id="PF01400">
    <property type="entry name" value="Astacin"/>
    <property type="match status" value="1"/>
</dbReference>
<keyword evidence="21" id="KW-1185">Reference proteome</keyword>
<evidence type="ECO:0000256" key="11">
    <source>
        <dbReference type="ARBA" id="ARBA00023157"/>
    </source>
</evidence>
<dbReference type="GO" id="GO:0003985">
    <property type="term" value="F:acetyl-CoA C-acetyltransferase activity"/>
    <property type="evidence" value="ECO:0007669"/>
    <property type="project" value="TreeGrafter"/>
</dbReference>
<dbReference type="SUPFAM" id="SSF55486">
    <property type="entry name" value="Metalloproteases ('zincins'), catalytic domain"/>
    <property type="match status" value="1"/>
</dbReference>
<evidence type="ECO:0000259" key="19">
    <source>
        <dbReference type="PROSITE" id="PS51864"/>
    </source>
</evidence>
<dbReference type="InterPro" id="IPR020613">
    <property type="entry name" value="Thiolase_CS"/>
</dbReference>
<evidence type="ECO:0000256" key="14">
    <source>
        <dbReference type="PROSITE-ProRule" id="PRU00059"/>
    </source>
</evidence>
<comment type="similarity">
    <text evidence="2">Belongs to the thiolase-like superfamily. Thiolase family.</text>
</comment>
<keyword evidence="13" id="KW-0012">Acyltransferase</keyword>
<dbReference type="NCBIfam" id="TIGR01930">
    <property type="entry name" value="AcCoA-C-Actrans"/>
    <property type="match status" value="1"/>
</dbReference>
<evidence type="ECO:0000256" key="13">
    <source>
        <dbReference type="ARBA" id="ARBA00023315"/>
    </source>
</evidence>
<dbReference type="PROSITE" id="PS00098">
    <property type="entry name" value="THIOLASE_1"/>
    <property type="match status" value="1"/>
</dbReference>
<dbReference type="GO" id="GO:0005739">
    <property type="term" value="C:mitochondrion"/>
    <property type="evidence" value="ECO:0007669"/>
    <property type="project" value="TreeGrafter"/>
</dbReference>
<feature type="binding site" evidence="15">
    <location>
        <position position="581"/>
    </location>
    <ligand>
        <name>Zn(2+)</name>
        <dbReference type="ChEBI" id="CHEBI:29105"/>
        <note>catalytic</note>
    </ligand>
</feature>
<sequence>MDCKPIAYLASGVRTPIGSFRGSFATLSPVQLGSMVAKEAILSATLAATEIEETFVGSVLTANGGQNVGRQIALASGIPKDAQAVTVNKVCSSSMKALQMACMSIQTGYREKCLVVGTECMSQVPFYMARGDTPYGGLTLVDGIVRDGLEDAIEKKSMGLCAEKTATEYKITREESDAYAIQSYKKAAAAWKNGCFRDEVIPVAVPQRRGDPIVVAEDEEYKKLVESKVSSLPAAFKKDGGTITAANASSLNDGAVAAVVIGKAEGPILAEILGFAEAGMDPIDFTLAPVNAVRKLLATHNIHAADIATWEVNEAFSTTALAFIKALSVNPELVNIKGGAVALGHPLGMSGLRITVSLAHSLKPGQLGVAAICNGGGEAMAGPIEDALLNGQSLFNETTLQSYLENFSKLNELYQELYQAVVKQAQENPDTMKPVNGRPDQLPYLFEGDIILTESQLQQQIKNAETELARRKNETMRFVRSMTSDLSLRWRVFPIQYYITPGVPVSAVQAGIQRWQQLTCITFQQVTQQPRGNGLIFIRGNGCYSYIGMVAQGAQQVSIGVGCEALGTVMHEIGHALGFYHEQSRSDRDSYVRIVTQNIQNIYIPQFSKQAPSTMVDYGVAYDYGSVMHYDQFAFSQNGGMTIQTYDANYQLTIGQRNQAGFADVKKINFAYCNASCTTQLPCQNGGYTDPLACSQCRCPTGLGGQYCDQPATSYSGCPQGQLTATSSLQQITASGALVCNFLITAPPGKKVYFQVTSLSFPYQQVCSTSYLELKYGANLGNTGARLCGRTYPGGATTQTSQLLVIFQGYSSARFTLSYRYDPVSGEQTDASTTVAPTAPIAKKPLPKKVIEKRKDQPEVEGSGEELTTTTVASKVEKKKGKGEFQMYF</sequence>
<dbReference type="SUPFAM" id="SSF49854">
    <property type="entry name" value="Spermadhesin, CUB domain"/>
    <property type="match status" value="1"/>
</dbReference>
<gene>
    <name evidence="20" type="ORF">MSPICULIGERA_LOCUS8823</name>
</gene>
<dbReference type="EC" id="3.4.24.-" evidence="16"/>
<evidence type="ECO:0000256" key="10">
    <source>
        <dbReference type="ARBA" id="ARBA00023145"/>
    </source>
</evidence>
<keyword evidence="10" id="KW-0865">Zymogen</keyword>
<dbReference type="PROSITE" id="PS51864">
    <property type="entry name" value="ASTACIN"/>
    <property type="match status" value="1"/>
</dbReference>
<dbReference type="InterPro" id="IPR001506">
    <property type="entry name" value="Peptidase_M12A"/>
</dbReference>
<dbReference type="FunFam" id="3.40.390.10:FF:000028">
    <property type="entry name" value="Zinc metalloproteinase"/>
    <property type="match status" value="1"/>
</dbReference>
<dbReference type="GO" id="GO:0006635">
    <property type="term" value="P:fatty acid beta-oxidation"/>
    <property type="evidence" value="ECO:0007669"/>
    <property type="project" value="TreeGrafter"/>
</dbReference>
<dbReference type="GO" id="GO:0008270">
    <property type="term" value="F:zinc ion binding"/>
    <property type="evidence" value="ECO:0007669"/>
    <property type="project" value="UniProtKB-UniRule"/>
</dbReference>
<keyword evidence="3" id="KW-0245">EGF-like domain</keyword>
<dbReference type="PROSITE" id="PS01180">
    <property type="entry name" value="CUB"/>
    <property type="match status" value="1"/>
</dbReference>
<comment type="caution">
    <text evidence="14">Lacks conserved residue(s) required for the propagation of feature annotation.</text>
</comment>
<evidence type="ECO:0000256" key="9">
    <source>
        <dbReference type="ARBA" id="ARBA00023049"/>
    </source>
</evidence>
<feature type="binding site" evidence="15">
    <location>
        <position position="575"/>
    </location>
    <ligand>
        <name>Zn(2+)</name>
        <dbReference type="ChEBI" id="CHEBI:29105"/>
        <note>catalytic</note>
    </ligand>
</feature>
<feature type="region of interest" description="Disordered" evidence="17">
    <location>
        <begin position="846"/>
        <end position="868"/>
    </location>
</feature>